<gene>
    <name evidence="2" type="ORF">EV214_12643</name>
</gene>
<protein>
    <submittedName>
        <fullName evidence="2">TnpA family transposase</fullName>
    </submittedName>
</protein>
<dbReference type="AlphaFoldDB" id="A0A4R2KAF3"/>
<dbReference type="EMBL" id="SLWV01000026">
    <property type="protein sequence ID" value="TCO70423.1"/>
    <property type="molecule type" value="Genomic_DNA"/>
</dbReference>
<evidence type="ECO:0000313" key="3">
    <source>
        <dbReference type="Proteomes" id="UP000294919"/>
    </source>
</evidence>
<proteinExistence type="predicted"/>
<dbReference type="InterPro" id="IPR002513">
    <property type="entry name" value="Tn3_Tnp_DDE_dom"/>
</dbReference>
<evidence type="ECO:0000259" key="1">
    <source>
        <dbReference type="Pfam" id="PF01526"/>
    </source>
</evidence>
<accession>A0A4R2KAF3</accession>
<sequence>MEDVINIIKKNRKSARLEKILKEEFKNIDLSWISEKWTKLLTGHTGKVNNNESINRRHFEVCVFYEMMQDLKSGDLCIKGSDKYSDYREQLISLEEYDQEIKTYGEQVGIPITGVDFIEHVKTLLNTAANNTSKSFPSNQYLRIQKGEPILTRLKKKEEPKDLNLIKSLLEDRMKQVSILDILYTSQQWYNWTKFFGPLSGFDSKLDDPVERYLTTVFCYGCNLGPSQTANSLDTITRKQVSYINQWHISSDKIDNTTNHIINLYKKFSILKYWGTGERVAADGTIWEIFERNILSERHIRYGVNGAIGYYHISDLYIALFSKFIPCGVWEGVYILDLLMNENVDINPHIIHSDTQGQNETIFGLCFLLGIELMPRIRNWKHLKSYKPDKTNTYENIDDLFTENIDWELIKTYLPDMLRVALSIKMGRITPSTILRKLGSYSRKNKLYQAFSELGKAVRTGFLLRYISDIDLRRIIQGCTNKNESFNGFTKWINFGNNGVIGSNNREVQRKMIKYNHLVANTIIFYNVYHMSAILQDLSSEGYDINEDIISSLAPYMTSHINRFGKYSIDKNIKIPELKFYIEV</sequence>
<name>A0A4R2KAF3_9FIRM</name>
<reference evidence="2 3" key="1">
    <citation type="submission" date="2019-03" db="EMBL/GenBank/DDBJ databases">
        <title>Genomic Encyclopedia of Type Strains, Phase IV (KMG-IV): sequencing the most valuable type-strain genomes for metagenomic binning, comparative biology and taxonomic classification.</title>
        <authorList>
            <person name="Goeker M."/>
        </authorList>
    </citation>
    <scope>NUCLEOTIDE SEQUENCE [LARGE SCALE GENOMIC DNA]</scope>
    <source>
        <strain evidence="2 3">DSM 102940</strain>
    </source>
</reference>
<evidence type="ECO:0000313" key="2">
    <source>
        <dbReference type="EMBL" id="TCO70423.1"/>
    </source>
</evidence>
<dbReference type="GO" id="GO:0004803">
    <property type="term" value="F:transposase activity"/>
    <property type="evidence" value="ECO:0007669"/>
    <property type="project" value="InterPro"/>
</dbReference>
<organism evidence="2 3">
    <name type="scientific">Marinisporobacter balticus</name>
    <dbReference type="NCBI Taxonomy" id="2018667"/>
    <lineage>
        <taxon>Bacteria</taxon>
        <taxon>Bacillati</taxon>
        <taxon>Bacillota</taxon>
        <taxon>Clostridia</taxon>
        <taxon>Peptostreptococcales</taxon>
        <taxon>Thermotaleaceae</taxon>
        <taxon>Marinisporobacter</taxon>
    </lineage>
</organism>
<dbReference type="RefSeq" id="WP_132247121.1">
    <property type="nucleotide sequence ID" value="NZ_SLWV01000026.1"/>
</dbReference>
<dbReference type="GO" id="GO:0006313">
    <property type="term" value="P:DNA transposition"/>
    <property type="evidence" value="ECO:0007669"/>
    <property type="project" value="InterPro"/>
</dbReference>
<feature type="domain" description="Tn3 transposase DDE" evidence="1">
    <location>
        <begin position="181"/>
        <end position="567"/>
    </location>
</feature>
<comment type="caution">
    <text evidence="2">The sequence shown here is derived from an EMBL/GenBank/DDBJ whole genome shotgun (WGS) entry which is preliminary data.</text>
</comment>
<dbReference type="Proteomes" id="UP000294919">
    <property type="component" value="Unassembled WGS sequence"/>
</dbReference>
<keyword evidence="3" id="KW-1185">Reference proteome</keyword>
<dbReference type="Pfam" id="PF01526">
    <property type="entry name" value="DDE_Tnp_Tn3"/>
    <property type="match status" value="1"/>
</dbReference>
<dbReference type="OrthoDB" id="3538665at2"/>